<comment type="caution">
    <text evidence="1">The sequence shown here is derived from an EMBL/GenBank/DDBJ whole genome shotgun (WGS) entry which is preliminary data.</text>
</comment>
<sequence length="278" mass="31654">MPKHIDQPCKDGLTAACFAQEPLFARRAFSFRLLSAFVPPAMSRRLLTFLGLIRFDPAGNLPDWLNLPPWWIILPGAIIPPGWKFGDPVFDGLYQVPNFYQDRSWKFGDPIFDGVDQAARFLQDRNWKYPVGPDHLSAMGSGPKSRSYAENSPATGDWIRHTDDTKWQDDASYVRRAFWSEAGQYWYGEPSAFRIEVIGTWYDVFQPTHLRFVLNGIPSCSVYLQYGGGDFTIVYEANYSSGDELELTWIHPSINMETLLIITSGAQVSNIEFFVPYA</sequence>
<dbReference type="EMBL" id="LAZR01014299">
    <property type="protein sequence ID" value="KKM18097.1"/>
    <property type="molecule type" value="Genomic_DNA"/>
</dbReference>
<proteinExistence type="predicted"/>
<reference evidence="1" key="1">
    <citation type="journal article" date="2015" name="Nature">
        <title>Complex archaea that bridge the gap between prokaryotes and eukaryotes.</title>
        <authorList>
            <person name="Spang A."/>
            <person name="Saw J.H."/>
            <person name="Jorgensen S.L."/>
            <person name="Zaremba-Niedzwiedzka K."/>
            <person name="Martijn J."/>
            <person name="Lind A.E."/>
            <person name="van Eijk R."/>
            <person name="Schleper C."/>
            <person name="Guy L."/>
            <person name="Ettema T.J."/>
        </authorList>
    </citation>
    <scope>NUCLEOTIDE SEQUENCE</scope>
</reference>
<protein>
    <submittedName>
        <fullName evidence="1">Uncharacterized protein</fullName>
    </submittedName>
</protein>
<organism evidence="1">
    <name type="scientific">marine sediment metagenome</name>
    <dbReference type="NCBI Taxonomy" id="412755"/>
    <lineage>
        <taxon>unclassified sequences</taxon>
        <taxon>metagenomes</taxon>
        <taxon>ecological metagenomes</taxon>
    </lineage>
</organism>
<dbReference type="AlphaFoldDB" id="A0A0F9HSR2"/>
<gene>
    <name evidence="1" type="ORF">LCGC14_1669140</name>
</gene>
<name>A0A0F9HSR2_9ZZZZ</name>
<evidence type="ECO:0000313" key="1">
    <source>
        <dbReference type="EMBL" id="KKM18097.1"/>
    </source>
</evidence>
<accession>A0A0F9HSR2</accession>